<dbReference type="Proteomes" id="UP000324285">
    <property type="component" value="Chromosome"/>
</dbReference>
<dbReference type="Pfam" id="PF10282">
    <property type="entry name" value="Lactonase"/>
    <property type="match status" value="1"/>
</dbReference>
<dbReference type="RefSeq" id="WP_149284228.1">
    <property type="nucleotide sequence ID" value="NZ_CP038437.2"/>
</dbReference>
<keyword evidence="2" id="KW-0313">Glucose metabolism</keyword>
<dbReference type="OrthoDB" id="9790815at2"/>
<dbReference type="InterPro" id="IPR011045">
    <property type="entry name" value="N2O_reductase_N"/>
</dbReference>
<dbReference type="GO" id="GO:0006006">
    <property type="term" value="P:glucose metabolic process"/>
    <property type="evidence" value="ECO:0007669"/>
    <property type="project" value="UniProtKB-KW"/>
</dbReference>
<name>A0A5C1NDC4_9GAMM</name>
<evidence type="ECO:0000313" key="3">
    <source>
        <dbReference type="EMBL" id="QEM81214.1"/>
    </source>
</evidence>
<reference evidence="3" key="1">
    <citation type="submission" date="2021-02" db="EMBL/GenBank/DDBJ databases">
        <title>Strain Y2R2, a novel species of the genus Halomonas.</title>
        <authorList>
            <person name="Huang H."/>
        </authorList>
    </citation>
    <scope>NUCLEOTIDE SEQUENCE</scope>
    <source>
        <strain evidence="3">Y2R2</strain>
    </source>
</reference>
<evidence type="ECO:0000256" key="1">
    <source>
        <dbReference type="ARBA" id="ARBA00005564"/>
    </source>
</evidence>
<keyword evidence="4" id="KW-1185">Reference proteome</keyword>
<evidence type="ECO:0000256" key="2">
    <source>
        <dbReference type="ARBA" id="ARBA00022526"/>
    </source>
</evidence>
<dbReference type="InterPro" id="IPR015943">
    <property type="entry name" value="WD40/YVTN_repeat-like_dom_sf"/>
</dbReference>
<dbReference type="AlphaFoldDB" id="A0A5C1NDC4"/>
<dbReference type="KEGG" id="hbh:E4T21_06460"/>
<gene>
    <name evidence="3" type="ORF">E4T21_06460</name>
</gene>
<comment type="similarity">
    <text evidence="1">Belongs to the cycloisomerase 2 family.</text>
</comment>
<proteinExistence type="inferred from homology"/>
<dbReference type="SUPFAM" id="SSF50974">
    <property type="entry name" value="Nitrous oxide reductase, N-terminal domain"/>
    <property type="match status" value="1"/>
</dbReference>
<dbReference type="PANTHER" id="PTHR30344:SF1">
    <property type="entry name" value="6-PHOSPHOGLUCONOLACTONASE"/>
    <property type="match status" value="1"/>
</dbReference>
<keyword evidence="2" id="KW-0119">Carbohydrate metabolism</keyword>
<dbReference type="PANTHER" id="PTHR30344">
    <property type="entry name" value="6-PHOSPHOGLUCONOLACTONASE-RELATED"/>
    <property type="match status" value="1"/>
</dbReference>
<dbReference type="InterPro" id="IPR019405">
    <property type="entry name" value="Lactonase_7-beta_prop"/>
</dbReference>
<sequence length="340" mass="36911">MSQPQASHDPVTFYVGCGAASDICLVVYDPDTQTLALRQRTHLPDVTQAGGSLPLCISADQHYLYAASRGTPLLAARYAIDATTRELTFMDSRPLSASMAYIALSATGDYLFGASYGAHLIAADSLPSTGTASFSSFQFATQPHAHAVMHDTHGRHVVATSLGGDLLYCLDFDRVHGFQTVDHYRFPDGTGPRHVVFNAEGNRIYVLGELDGSITLLDYDSASARMTFRQKVLISKGEHENYWAAELKLSADGKFLYASERNSSLLTSFSVAEEHGELTYHDECTTEAQPRGFGLSPCGHYLLAAGQASHHVTLYQVDTGRLEPLARLELGGSPDWVEAI</sequence>
<protein>
    <submittedName>
        <fullName evidence="3">Beta-propeller fold lactonase family protein</fullName>
    </submittedName>
</protein>
<dbReference type="EMBL" id="CP038437">
    <property type="protein sequence ID" value="QEM81214.1"/>
    <property type="molecule type" value="Genomic_DNA"/>
</dbReference>
<dbReference type="GO" id="GO:0005829">
    <property type="term" value="C:cytosol"/>
    <property type="evidence" value="ECO:0007669"/>
    <property type="project" value="TreeGrafter"/>
</dbReference>
<dbReference type="Gene3D" id="2.130.10.10">
    <property type="entry name" value="YVTN repeat-like/Quinoprotein amine dehydrogenase"/>
    <property type="match status" value="1"/>
</dbReference>
<dbReference type="GO" id="GO:0017057">
    <property type="term" value="F:6-phosphogluconolactonase activity"/>
    <property type="evidence" value="ECO:0007669"/>
    <property type="project" value="TreeGrafter"/>
</dbReference>
<dbReference type="InterPro" id="IPR050282">
    <property type="entry name" value="Cycloisomerase_2"/>
</dbReference>
<evidence type="ECO:0000313" key="4">
    <source>
        <dbReference type="Proteomes" id="UP000324285"/>
    </source>
</evidence>
<organism evidence="3 4">
    <name type="scientific">Halomonas binhaiensis</name>
    <dbReference type="NCBI Taxonomy" id="2562282"/>
    <lineage>
        <taxon>Bacteria</taxon>
        <taxon>Pseudomonadati</taxon>
        <taxon>Pseudomonadota</taxon>
        <taxon>Gammaproteobacteria</taxon>
        <taxon>Oceanospirillales</taxon>
        <taxon>Halomonadaceae</taxon>
        <taxon>Halomonas</taxon>
    </lineage>
</organism>
<accession>A0A5C1NDC4</accession>